<evidence type="ECO:0000313" key="2">
    <source>
        <dbReference type="Proteomes" id="UP001447516"/>
    </source>
</evidence>
<dbReference type="EMBL" id="JBDJAW010000037">
    <property type="protein sequence ID" value="MEN3539747.1"/>
    <property type="molecule type" value="Genomic_DNA"/>
</dbReference>
<sequence>MSLTNDLTRTPVEPRTVTFGTVNATADYKALRALPADKYPEYFNRVYTLFTGLEFDVWSQIAQYEGEDKQWLAHALYLYGKNKDALPAGFDHTAAVARLINRATRRTAMPGAQDDAFEREVLRASGWVSAMLVSTLAPPDRGRTAKLSSIYNPPGQDRDVDGRQQVGPLRTDVLKELVDVLAKVVDEQLLHWVRPRSAPTEPESLDHLGRIADYLQKYVARVLGPYADAREDGPYFDGFRYSERLQSTWELPAGPVQRLNWMTNRAQAVGWDKERGALLAKANYDGTRDGDRETLRRMLGERLDSDESLSRRVHAMVKLTAAHSGGEGRISVQPIFPSATWGTKADWRWRVIRTLAHELMHRLAHPDFTATAGRIRHGQIVSEGFVDLLALDVYTRLWGLVSQSTAATEVLLKGVGATKAPDPSFLKVGYGEAGTSAAAVRDLMGDDRVRAAFFLGATHLVGLPSAQ</sequence>
<accession>A0ABV0B049</accession>
<evidence type="ECO:0000313" key="1">
    <source>
        <dbReference type="EMBL" id="MEN3539747.1"/>
    </source>
</evidence>
<dbReference type="Proteomes" id="UP001447516">
    <property type="component" value="Unassembled WGS sequence"/>
</dbReference>
<name>A0ABV0B049_9ACTN</name>
<comment type="caution">
    <text evidence="1">The sequence shown here is derived from an EMBL/GenBank/DDBJ whole genome shotgun (WGS) entry which is preliminary data.</text>
</comment>
<dbReference type="RefSeq" id="WP_346229629.1">
    <property type="nucleotide sequence ID" value="NZ_JBDJAW010000037.1"/>
</dbReference>
<gene>
    <name evidence="1" type="ORF">AAH991_31885</name>
</gene>
<reference evidence="1 2" key="1">
    <citation type="submission" date="2024-05" db="EMBL/GenBank/DDBJ databases">
        <title>Microbispora sp.ZYX-F-249.</title>
        <authorList>
            <person name="Xie H."/>
        </authorList>
    </citation>
    <scope>NUCLEOTIDE SEQUENCE [LARGE SCALE GENOMIC DNA]</scope>
    <source>
        <strain evidence="1 2">ZYX-F-249</strain>
    </source>
</reference>
<keyword evidence="2" id="KW-1185">Reference proteome</keyword>
<protein>
    <submittedName>
        <fullName evidence="1">Uncharacterized protein</fullName>
    </submittedName>
</protein>
<organism evidence="1 2">
    <name type="scientific">Microbispora maris</name>
    <dbReference type="NCBI Taxonomy" id="3144104"/>
    <lineage>
        <taxon>Bacteria</taxon>
        <taxon>Bacillati</taxon>
        <taxon>Actinomycetota</taxon>
        <taxon>Actinomycetes</taxon>
        <taxon>Streptosporangiales</taxon>
        <taxon>Streptosporangiaceae</taxon>
        <taxon>Microbispora</taxon>
    </lineage>
</organism>
<proteinExistence type="predicted"/>